<dbReference type="AlphaFoldDB" id="A0A9D9GYH6"/>
<keyword evidence="1" id="KW-1133">Transmembrane helix</keyword>
<gene>
    <name evidence="2" type="ORF">IAC68_05950</name>
</gene>
<feature type="transmembrane region" description="Helical" evidence="1">
    <location>
        <begin position="6"/>
        <end position="29"/>
    </location>
</feature>
<evidence type="ECO:0000313" key="2">
    <source>
        <dbReference type="EMBL" id="MBO8429454.1"/>
    </source>
</evidence>
<evidence type="ECO:0000256" key="1">
    <source>
        <dbReference type="SAM" id="Phobius"/>
    </source>
</evidence>
<reference evidence="2" key="2">
    <citation type="journal article" date="2021" name="PeerJ">
        <title>Extensive microbial diversity within the chicken gut microbiome revealed by metagenomics and culture.</title>
        <authorList>
            <person name="Gilroy R."/>
            <person name="Ravi A."/>
            <person name="Getino M."/>
            <person name="Pursley I."/>
            <person name="Horton D.L."/>
            <person name="Alikhan N.F."/>
            <person name="Baker D."/>
            <person name="Gharbi K."/>
            <person name="Hall N."/>
            <person name="Watson M."/>
            <person name="Adriaenssens E.M."/>
            <person name="Foster-Nyarko E."/>
            <person name="Jarju S."/>
            <person name="Secka A."/>
            <person name="Antonio M."/>
            <person name="Oren A."/>
            <person name="Chaudhuri R.R."/>
            <person name="La Ragione R."/>
            <person name="Hildebrand F."/>
            <person name="Pallen M.J."/>
        </authorList>
    </citation>
    <scope>NUCLEOTIDE SEQUENCE</scope>
    <source>
        <strain evidence="2">15467</strain>
    </source>
</reference>
<dbReference type="EMBL" id="JADINB010000130">
    <property type="protein sequence ID" value="MBO8429454.1"/>
    <property type="molecule type" value="Genomic_DNA"/>
</dbReference>
<keyword evidence="1" id="KW-0812">Transmembrane</keyword>
<sequence>MDNRRVVTYSLSGALVLLGVIVFALFNLFSPEGEKEEDDFALTDMALYRAVPSDAVMVLHLESGAQFFTENSPLKKAEQQMVASLHYSAKNEVSLLYIFDGKEESRSGNGPLFESLKSRAEMEKHYNSAEIYNMGDSLYFTLYGSILAASSSVYVLENSIRHLENETSILDNTDIKAAASDGAENRLFINHSQIGKFFSGVTNGNILKHSDFFLNFASWSSFDIERRKIDGGVHIRLAGRIANNMEERYFSSLFSGQQPVHGTAASVLPATTAFAVSLPFFSAESYLDGIREFKAVHKDLNLYDYRQTVTAIEGELSPAALADSLDIEEIVAAYCSFGGGYDWVTLVRERESSSFSSLFSRENTEIQVEPYKYRNYMASLFGNLFSNCSEEYFCKIDGWTVIGPQLFVKAFARGAAKQFTLEDYLAGTPARDAFTDAANAEVMVNLKLSADSLGNVFKKKYASVLQKLTGMVNFSSVCARIYNENSMLKADIDVYGANLEKLPAPETGQQPFIVVDSTIKVENGIFELKDFISGGKCYLEQLDNYNLRYMNGARKGLWTIQFDEPLCGYVEQIDFFGNGKLQMLFAAGDKLYLLDRLGRIVGGFPVEFATPVVLGPKVTGLYDGVYSIMVLDEKNRVAIYKVERNRLSPPTEIVCGEFVKELPELVTIENEDYLFVRTVTQTKIFTIQGYEITGKEKRGRIAPDGQIKILENSKIEYMGTDGKTYVMDLNTGRSQKAG</sequence>
<keyword evidence="1" id="KW-0472">Membrane</keyword>
<name>A0A9D9GYH6_9BACT</name>
<accession>A0A9D9GYH6</accession>
<evidence type="ECO:0000313" key="3">
    <source>
        <dbReference type="Proteomes" id="UP000823635"/>
    </source>
</evidence>
<organism evidence="2 3">
    <name type="scientific">Candidatus Egerieousia excrementavium</name>
    <dbReference type="NCBI Taxonomy" id="2840778"/>
    <lineage>
        <taxon>Bacteria</taxon>
        <taxon>Pseudomonadati</taxon>
        <taxon>Bacteroidota</taxon>
        <taxon>Bacteroidia</taxon>
        <taxon>Bacteroidales</taxon>
        <taxon>Candidatus Egerieousia</taxon>
    </lineage>
</organism>
<reference evidence="2" key="1">
    <citation type="submission" date="2020-10" db="EMBL/GenBank/DDBJ databases">
        <authorList>
            <person name="Gilroy R."/>
        </authorList>
    </citation>
    <scope>NUCLEOTIDE SEQUENCE</scope>
    <source>
        <strain evidence="2">15467</strain>
    </source>
</reference>
<proteinExistence type="predicted"/>
<comment type="caution">
    <text evidence="2">The sequence shown here is derived from an EMBL/GenBank/DDBJ whole genome shotgun (WGS) entry which is preliminary data.</text>
</comment>
<protein>
    <submittedName>
        <fullName evidence="2">Uncharacterized protein</fullName>
    </submittedName>
</protein>
<dbReference type="Proteomes" id="UP000823635">
    <property type="component" value="Unassembled WGS sequence"/>
</dbReference>